<dbReference type="CDD" id="cd03285">
    <property type="entry name" value="ABC_MSH2_euk"/>
    <property type="match status" value="1"/>
</dbReference>
<sequence length="979" mass="110644">MEVASLKDRPDLTFDKRHELYKLSKVVGREHVMLNVMSIKRGFAIDIQNFACLLNSQLREEQFCFFFKKLPQKSENTIRLFESSSGDYYSVHGEDALYIAQNVYKTSSVIKYFGGNVKKGIPSCTLSRLAAESFLRNALLNEQMKVEIWRGEPRKNVWRIIKQASPGNLQEFEDLLFNNVEISTSPIVLGVKLGTKGGQKIVGVAFADASIRELGSMIIQLGVKECIIPASETDYELSKIKGVLDKCGVVITEQKKGDFSNKDIEQDLNRLLANGRSVTTLPEFELKNALGACAAIIKYLSLLTDESNFGHYILRHHDLSQYMKLDVSAVRALNLMPGPQDGSNKTMSLFGLLNKCKTAQGVRLMCQWLKQPLMDIKEIEQRQTLVETFLEDMELRQSLREEAIKSMPDLHRLAKRFQRGVASLQDVVRVYQVIIKLPALISVLENNCSINDEHKELLELIYIVKFKEFMEQLDKMKNMVETTIDLEAVENHHYIIKPEFDSELQEIRDKMDQIMDELKKEHYKIGDDLNLDVVKKLRFEKTTAYGYCFRLTRNDAACVRRNKKHIELTTQRTGVFFTTTKVKELNQNFSEFAEEYEKKQSSLVKEVIEIAATYCPILETLNGLLAHLDVLLSFAHVSINAPIPYVRPKISEKGSGHVLLKGARHPCLEVQADVSFIPNDVELIQNKSEFLIITGPNMGGKSTYIRQIGVIALMAQVGCFVPCSEADICIFDCILARVGAGDSQLKGISTFMAEMLETATILKTATAYSLIIIDELGRGTSTYDGFGLAWSISEYIAKQIRCFSLFATHFHELTALADELSYVRNLHVTAEIGTNSEGGRDITLLYRVIEGVCDESFGIHVAELANFPETVVKLARWKANELEDFSTNQNCMEIDNENVLPKPLSTSKTKSTQTEIEHGNAIISNFLREVADSVDINNIITNSHPMKYDTMLEKLRGISEKYSGQVETSPWCREVIAEF</sequence>
<evidence type="ECO:0000313" key="12">
    <source>
        <dbReference type="EMBL" id="CAG8560849.1"/>
    </source>
</evidence>
<evidence type="ECO:0000256" key="3">
    <source>
        <dbReference type="ARBA" id="ARBA00022741"/>
    </source>
</evidence>
<gene>
    <name evidence="12" type="ORF">AGERDE_LOCUS7144</name>
</gene>
<evidence type="ECO:0000256" key="6">
    <source>
        <dbReference type="ARBA" id="ARBA00023125"/>
    </source>
</evidence>
<comment type="caution">
    <text evidence="12">The sequence shown here is derived from an EMBL/GenBank/DDBJ whole genome shotgun (WGS) entry which is preliminary data.</text>
</comment>
<dbReference type="InterPro" id="IPR007696">
    <property type="entry name" value="DNA_mismatch_repair_MutS_core"/>
</dbReference>
<dbReference type="FunFam" id="1.10.1420.10:FF:000017">
    <property type="entry name" value="DNA mismatch repair protein Msh2"/>
    <property type="match status" value="1"/>
</dbReference>
<dbReference type="InterPro" id="IPR032642">
    <property type="entry name" value="Msh2_ATP-bd"/>
</dbReference>
<proteinExistence type="inferred from homology"/>
<dbReference type="SUPFAM" id="SSF52540">
    <property type="entry name" value="P-loop containing nucleoside triphosphate hydrolases"/>
    <property type="match status" value="1"/>
</dbReference>
<dbReference type="FunFam" id="1.10.1420.10:FF:000015">
    <property type="entry name" value="DNA mismatch repair protein Msh2"/>
    <property type="match status" value="1"/>
</dbReference>
<dbReference type="Pfam" id="PF01624">
    <property type="entry name" value="MutS_I"/>
    <property type="match status" value="1"/>
</dbReference>
<evidence type="ECO:0000256" key="8">
    <source>
        <dbReference type="ARBA" id="ARBA00023242"/>
    </source>
</evidence>
<dbReference type="SMART" id="SM00534">
    <property type="entry name" value="MUTSac"/>
    <property type="match status" value="1"/>
</dbReference>
<evidence type="ECO:0000256" key="7">
    <source>
        <dbReference type="ARBA" id="ARBA00023204"/>
    </source>
</evidence>
<dbReference type="PANTHER" id="PTHR11361:SF35">
    <property type="entry name" value="DNA MISMATCH REPAIR PROTEIN MSH2"/>
    <property type="match status" value="1"/>
</dbReference>
<dbReference type="Gene3D" id="3.40.1170.10">
    <property type="entry name" value="DNA repair protein MutS, domain I"/>
    <property type="match status" value="1"/>
</dbReference>
<dbReference type="AlphaFoldDB" id="A0A9N9BC90"/>
<evidence type="ECO:0000256" key="9">
    <source>
        <dbReference type="ARBA" id="ARBA00064337"/>
    </source>
</evidence>
<dbReference type="InterPro" id="IPR036187">
    <property type="entry name" value="DNA_mismatch_repair_MutS_sf"/>
</dbReference>
<dbReference type="InterPro" id="IPR027417">
    <property type="entry name" value="P-loop_NTPase"/>
</dbReference>
<dbReference type="PIRSF" id="PIRSF005813">
    <property type="entry name" value="MSH2"/>
    <property type="match status" value="1"/>
</dbReference>
<keyword evidence="13" id="KW-1185">Reference proteome</keyword>
<dbReference type="Gene3D" id="3.30.420.110">
    <property type="entry name" value="MutS, connector domain"/>
    <property type="match status" value="1"/>
</dbReference>
<dbReference type="InterPro" id="IPR016151">
    <property type="entry name" value="DNA_mismatch_repair_MutS_N"/>
</dbReference>
<dbReference type="InterPro" id="IPR007695">
    <property type="entry name" value="DNA_mismatch_repair_MutS-lik_N"/>
</dbReference>
<dbReference type="InterPro" id="IPR007861">
    <property type="entry name" value="DNA_mismatch_repair_MutS_clamp"/>
</dbReference>
<reference evidence="12" key="1">
    <citation type="submission" date="2021-06" db="EMBL/GenBank/DDBJ databases">
        <authorList>
            <person name="Kallberg Y."/>
            <person name="Tangrot J."/>
            <person name="Rosling A."/>
        </authorList>
    </citation>
    <scope>NUCLEOTIDE SEQUENCE</scope>
    <source>
        <strain evidence="12">MT106</strain>
    </source>
</reference>
<organism evidence="12 13">
    <name type="scientific">Ambispora gerdemannii</name>
    <dbReference type="NCBI Taxonomy" id="144530"/>
    <lineage>
        <taxon>Eukaryota</taxon>
        <taxon>Fungi</taxon>
        <taxon>Fungi incertae sedis</taxon>
        <taxon>Mucoromycota</taxon>
        <taxon>Glomeromycotina</taxon>
        <taxon>Glomeromycetes</taxon>
        <taxon>Archaeosporales</taxon>
        <taxon>Ambisporaceae</taxon>
        <taxon>Ambispora</taxon>
    </lineage>
</organism>
<accession>A0A9N9BC90</accession>
<dbReference type="SMART" id="SM00533">
    <property type="entry name" value="MUTSd"/>
    <property type="match status" value="1"/>
</dbReference>
<dbReference type="Gene3D" id="3.40.50.300">
    <property type="entry name" value="P-loop containing nucleotide triphosphate hydrolases"/>
    <property type="match status" value="1"/>
</dbReference>
<dbReference type="Pfam" id="PF00488">
    <property type="entry name" value="MutS_V"/>
    <property type="match status" value="1"/>
</dbReference>
<dbReference type="GO" id="GO:0005524">
    <property type="term" value="F:ATP binding"/>
    <property type="evidence" value="ECO:0007669"/>
    <property type="project" value="UniProtKB-KW"/>
</dbReference>
<dbReference type="FunFam" id="3.30.420.110:FF:000002">
    <property type="entry name" value="DNA mismatch repair protein"/>
    <property type="match status" value="1"/>
</dbReference>
<comment type="similarity">
    <text evidence="2 10">Belongs to the DNA mismatch repair MutS family.</text>
</comment>
<dbReference type="Pfam" id="PF05192">
    <property type="entry name" value="MutS_III"/>
    <property type="match status" value="1"/>
</dbReference>
<dbReference type="GO" id="GO:0032301">
    <property type="term" value="C:MutSalpha complex"/>
    <property type="evidence" value="ECO:0007669"/>
    <property type="project" value="TreeGrafter"/>
</dbReference>
<feature type="domain" description="DNA mismatch repair proteins mutS family" evidence="11">
    <location>
        <begin position="769"/>
        <end position="785"/>
    </location>
</feature>
<comment type="subcellular location">
    <subcellularLocation>
        <location evidence="1">Nucleus</location>
    </subcellularLocation>
</comment>
<dbReference type="EMBL" id="CAJVPL010001241">
    <property type="protein sequence ID" value="CAG8560849.1"/>
    <property type="molecule type" value="Genomic_DNA"/>
</dbReference>
<dbReference type="InterPro" id="IPR000432">
    <property type="entry name" value="DNA_mismatch_repair_MutS_C"/>
</dbReference>
<keyword evidence="5" id="KW-0067">ATP-binding</keyword>
<keyword evidence="8" id="KW-0539">Nucleus</keyword>
<dbReference type="InterPro" id="IPR011184">
    <property type="entry name" value="DNA_mismatch_repair_Msh2"/>
</dbReference>
<dbReference type="PROSITE" id="PS00486">
    <property type="entry name" value="DNA_MISMATCH_REPAIR_2"/>
    <property type="match status" value="1"/>
</dbReference>
<dbReference type="InterPro" id="IPR036678">
    <property type="entry name" value="MutS_con_dom_sf"/>
</dbReference>
<dbReference type="OrthoDB" id="295033at2759"/>
<dbReference type="SUPFAM" id="SSF48334">
    <property type="entry name" value="DNA repair protein MutS, domain III"/>
    <property type="match status" value="1"/>
</dbReference>
<dbReference type="GO" id="GO:0006312">
    <property type="term" value="P:mitotic recombination"/>
    <property type="evidence" value="ECO:0007669"/>
    <property type="project" value="TreeGrafter"/>
</dbReference>
<dbReference type="Proteomes" id="UP000789831">
    <property type="component" value="Unassembled WGS sequence"/>
</dbReference>
<evidence type="ECO:0000313" key="13">
    <source>
        <dbReference type="Proteomes" id="UP000789831"/>
    </source>
</evidence>
<keyword evidence="3 10" id="KW-0547">Nucleotide-binding</keyword>
<dbReference type="Gene3D" id="1.10.1420.10">
    <property type="match status" value="2"/>
</dbReference>
<dbReference type="PANTHER" id="PTHR11361">
    <property type="entry name" value="DNA MISMATCH REPAIR PROTEIN MUTS FAMILY MEMBER"/>
    <property type="match status" value="1"/>
</dbReference>
<dbReference type="NCBIfam" id="NF003810">
    <property type="entry name" value="PRK05399.1"/>
    <property type="match status" value="1"/>
</dbReference>
<name>A0A9N9BC90_9GLOM</name>
<evidence type="ECO:0000256" key="5">
    <source>
        <dbReference type="ARBA" id="ARBA00022840"/>
    </source>
</evidence>
<keyword evidence="7 10" id="KW-0234">DNA repair</keyword>
<dbReference type="InterPro" id="IPR007860">
    <property type="entry name" value="DNA_mmatch_repair_MutS_con_dom"/>
</dbReference>
<keyword evidence="4 10" id="KW-0227">DNA damage</keyword>
<evidence type="ECO:0000256" key="1">
    <source>
        <dbReference type="ARBA" id="ARBA00004123"/>
    </source>
</evidence>
<dbReference type="InterPro" id="IPR045076">
    <property type="entry name" value="MutS"/>
</dbReference>
<comment type="function">
    <text evidence="10">Component of the post-replicative DNA mismatch repair system (MMR).</text>
</comment>
<dbReference type="GO" id="GO:0006298">
    <property type="term" value="P:mismatch repair"/>
    <property type="evidence" value="ECO:0007669"/>
    <property type="project" value="InterPro"/>
</dbReference>
<dbReference type="Pfam" id="PF05188">
    <property type="entry name" value="MutS_II"/>
    <property type="match status" value="1"/>
</dbReference>
<dbReference type="GO" id="GO:0140664">
    <property type="term" value="F:ATP-dependent DNA damage sensor activity"/>
    <property type="evidence" value="ECO:0007669"/>
    <property type="project" value="InterPro"/>
</dbReference>
<keyword evidence="6 10" id="KW-0238">DNA-binding</keyword>
<protein>
    <submittedName>
        <fullName evidence="12">2783_t:CDS:1</fullName>
    </submittedName>
</protein>
<dbReference type="GO" id="GO:0030983">
    <property type="term" value="F:mismatched DNA binding"/>
    <property type="evidence" value="ECO:0007669"/>
    <property type="project" value="InterPro"/>
</dbReference>
<dbReference type="Pfam" id="PF05190">
    <property type="entry name" value="MutS_IV"/>
    <property type="match status" value="1"/>
</dbReference>
<dbReference type="FunFam" id="3.40.50.300:FF:000523">
    <property type="entry name" value="DNA mismatch repair protein"/>
    <property type="match status" value="1"/>
</dbReference>
<evidence type="ECO:0000256" key="4">
    <source>
        <dbReference type="ARBA" id="ARBA00022763"/>
    </source>
</evidence>
<evidence type="ECO:0000256" key="10">
    <source>
        <dbReference type="RuleBase" id="RU003756"/>
    </source>
</evidence>
<comment type="subunit">
    <text evidence="9">Heterodimer of msh2 and msh6.</text>
</comment>
<evidence type="ECO:0000259" key="11">
    <source>
        <dbReference type="PROSITE" id="PS00486"/>
    </source>
</evidence>
<evidence type="ECO:0000256" key="2">
    <source>
        <dbReference type="ARBA" id="ARBA00006271"/>
    </source>
</evidence>